<comment type="caution">
    <text evidence="2">The sequence shown here is derived from an EMBL/GenBank/DDBJ whole genome shotgun (WGS) entry which is preliminary data.</text>
</comment>
<dbReference type="Pfam" id="PF00704">
    <property type="entry name" value="Glyco_hydro_18"/>
    <property type="match status" value="1"/>
</dbReference>
<dbReference type="PANTHER" id="PTHR42976">
    <property type="entry name" value="BIFUNCTIONAL CHITINASE/LYSOZYME-RELATED"/>
    <property type="match status" value="1"/>
</dbReference>
<sequence>MEAYTSDDPATIAAKSGAKWLSMAFLQTPSKGSCTLDWNGNSSQPIASSTYGSSIAKIQANGGGVIPSFGGYSADTDGTELADSCTNVSTIASGIEHLITTYNLSRVDFDVEANSLTNSAGIDRRNKAIAKVEAWAASNKRSVQFSYTMPTNTNGLDSGGQAVMKNAVANHTRIDVVNIMTFDYYVGTTQEMAKDTETAAQGLVNQLHTLYPSKSSSQLWAMVGVTEMPGIDDYGKGETFTTADATTVYNWAVSKGIDEISMWAAERDNGGCPGTGGSDSCSGLSQSSWYFSHTWEHFTN</sequence>
<dbReference type="Proteomes" id="UP000657385">
    <property type="component" value="Unassembled WGS sequence"/>
</dbReference>
<dbReference type="AlphaFoldDB" id="A0A931FG34"/>
<dbReference type="InterPro" id="IPR001223">
    <property type="entry name" value="Glyco_hydro18_cat"/>
</dbReference>
<proteinExistence type="predicted"/>
<organism evidence="2 3">
    <name type="scientific">Streptacidiphilus fuscans</name>
    <dbReference type="NCBI Taxonomy" id="2789292"/>
    <lineage>
        <taxon>Bacteria</taxon>
        <taxon>Bacillati</taxon>
        <taxon>Actinomycetota</taxon>
        <taxon>Actinomycetes</taxon>
        <taxon>Kitasatosporales</taxon>
        <taxon>Streptomycetaceae</taxon>
        <taxon>Streptacidiphilus</taxon>
    </lineage>
</organism>
<evidence type="ECO:0000259" key="1">
    <source>
        <dbReference type="PROSITE" id="PS51910"/>
    </source>
</evidence>
<evidence type="ECO:0000313" key="3">
    <source>
        <dbReference type="Proteomes" id="UP000657385"/>
    </source>
</evidence>
<dbReference type="EMBL" id="JADPRT010000015">
    <property type="protein sequence ID" value="MBF9072228.1"/>
    <property type="molecule type" value="Genomic_DNA"/>
</dbReference>
<dbReference type="PROSITE" id="PS51910">
    <property type="entry name" value="GH18_2"/>
    <property type="match status" value="1"/>
</dbReference>
<dbReference type="InterPro" id="IPR052750">
    <property type="entry name" value="GH18_Chitinase"/>
</dbReference>
<dbReference type="CDD" id="cd06543">
    <property type="entry name" value="GH18_PF-ChiA-like"/>
    <property type="match status" value="1"/>
</dbReference>
<dbReference type="SUPFAM" id="SSF51445">
    <property type="entry name" value="(Trans)glycosidases"/>
    <property type="match status" value="1"/>
</dbReference>
<name>A0A931FG34_9ACTN</name>
<protein>
    <submittedName>
        <fullName evidence="2">Chitinase</fullName>
    </submittedName>
</protein>
<reference evidence="2" key="1">
    <citation type="submission" date="2020-11" db="EMBL/GenBank/DDBJ databases">
        <title>Isolation and identification of active actinomycetes.</title>
        <authorList>
            <person name="Yu B."/>
        </authorList>
    </citation>
    <scope>NUCLEOTIDE SEQUENCE</scope>
    <source>
        <strain evidence="2">NEAU-YB345</strain>
    </source>
</reference>
<dbReference type="PANTHER" id="PTHR42976:SF1">
    <property type="entry name" value="GH18 DOMAIN-CONTAINING PROTEIN-RELATED"/>
    <property type="match status" value="1"/>
</dbReference>
<dbReference type="Gene3D" id="3.20.20.80">
    <property type="entry name" value="Glycosidases"/>
    <property type="match status" value="1"/>
</dbReference>
<gene>
    <name evidence="2" type="ORF">I2501_29800</name>
</gene>
<dbReference type="GO" id="GO:0005975">
    <property type="term" value="P:carbohydrate metabolic process"/>
    <property type="evidence" value="ECO:0007669"/>
    <property type="project" value="InterPro"/>
</dbReference>
<dbReference type="InterPro" id="IPR017853">
    <property type="entry name" value="GH"/>
</dbReference>
<evidence type="ECO:0000313" key="2">
    <source>
        <dbReference type="EMBL" id="MBF9072228.1"/>
    </source>
</evidence>
<feature type="domain" description="GH18" evidence="1">
    <location>
        <begin position="1"/>
        <end position="300"/>
    </location>
</feature>
<accession>A0A931FG34</accession>
<keyword evidence="3" id="KW-1185">Reference proteome</keyword>